<organism evidence="2 3">
    <name type="scientific">Carnegiea gigantea</name>
    <dbReference type="NCBI Taxonomy" id="171969"/>
    <lineage>
        <taxon>Eukaryota</taxon>
        <taxon>Viridiplantae</taxon>
        <taxon>Streptophyta</taxon>
        <taxon>Embryophyta</taxon>
        <taxon>Tracheophyta</taxon>
        <taxon>Spermatophyta</taxon>
        <taxon>Magnoliopsida</taxon>
        <taxon>eudicotyledons</taxon>
        <taxon>Gunneridae</taxon>
        <taxon>Pentapetalae</taxon>
        <taxon>Caryophyllales</taxon>
        <taxon>Cactineae</taxon>
        <taxon>Cactaceae</taxon>
        <taxon>Cactoideae</taxon>
        <taxon>Echinocereeae</taxon>
        <taxon>Carnegiea</taxon>
    </lineage>
</organism>
<feature type="compositionally biased region" description="Pro residues" evidence="1">
    <location>
        <begin position="1"/>
        <end position="18"/>
    </location>
</feature>
<dbReference type="OrthoDB" id="540503at2759"/>
<feature type="compositionally biased region" description="Basic and acidic residues" evidence="1">
    <location>
        <begin position="819"/>
        <end position="862"/>
    </location>
</feature>
<comment type="caution">
    <text evidence="2">The sequence shown here is derived from an EMBL/GenBank/DDBJ whole genome shotgun (WGS) entry which is preliminary data.</text>
</comment>
<name>A0A9Q1QDR3_9CARY</name>
<feature type="compositionally biased region" description="Pro residues" evidence="1">
    <location>
        <begin position="48"/>
        <end position="90"/>
    </location>
</feature>
<dbReference type="Proteomes" id="UP001153076">
    <property type="component" value="Unassembled WGS sequence"/>
</dbReference>
<accession>A0A9Q1QDR3</accession>
<feature type="compositionally biased region" description="Basic and acidic residues" evidence="1">
    <location>
        <begin position="622"/>
        <end position="631"/>
    </location>
</feature>
<feature type="compositionally biased region" description="Polar residues" evidence="1">
    <location>
        <begin position="574"/>
        <end position="585"/>
    </location>
</feature>
<feature type="region of interest" description="Disordered" evidence="1">
    <location>
        <begin position="353"/>
        <end position="377"/>
    </location>
</feature>
<feature type="compositionally biased region" description="Polar residues" evidence="1">
    <location>
        <begin position="534"/>
        <end position="546"/>
    </location>
</feature>
<keyword evidence="3" id="KW-1185">Reference proteome</keyword>
<feature type="compositionally biased region" description="Polar residues" evidence="1">
    <location>
        <begin position="602"/>
        <end position="617"/>
    </location>
</feature>
<feature type="compositionally biased region" description="Basic and acidic residues" evidence="1">
    <location>
        <begin position="685"/>
        <end position="709"/>
    </location>
</feature>
<feature type="region of interest" description="Disordered" evidence="1">
    <location>
        <begin position="1"/>
        <end position="114"/>
    </location>
</feature>
<feature type="compositionally biased region" description="Basic and acidic residues" evidence="1">
    <location>
        <begin position="783"/>
        <end position="813"/>
    </location>
</feature>
<feature type="compositionally biased region" description="Basic residues" evidence="1">
    <location>
        <begin position="913"/>
        <end position="932"/>
    </location>
</feature>
<feature type="compositionally biased region" description="Basic and acidic residues" evidence="1">
    <location>
        <begin position="467"/>
        <end position="480"/>
    </location>
</feature>
<feature type="region of interest" description="Disordered" evidence="1">
    <location>
        <begin position="439"/>
        <end position="494"/>
    </location>
</feature>
<dbReference type="EMBL" id="JAKOGI010000250">
    <property type="protein sequence ID" value="KAJ8438538.1"/>
    <property type="molecule type" value="Genomic_DNA"/>
</dbReference>
<feature type="compositionally biased region" description="Basic and acidic residues" evidence="1">
    <location>
        <begin position="653"/>
        <end position="670"/>
    </location>
</feature>
<evidence type="ECO:0000313" key="3">
    <source>
        <dbReference type="Proteomes" id="UP001153076"/>
    </source>
</evidence>
<feature type="compositionally biased region" description="Basic and acidic residues" evidence="1">
    <location>
        <begin position="718"/>
        <end position="764"/>
    </location>
</feature>
<protein>
    <submittedName>
        <fullName evidence="2">Uncharacterized protein</fullName>
    </submittedName>
</protein>
<gene>
    <name evidence="2" type="ORF">Cgig2_024627</name>
</gene>
<feature type="compositionally biased region" description="Polar residues" evidence="1">
    <location>
        <begin position="92"/>
        <end position="105"/>
    </location>
</feature>
<evidence type="ECO:0000313" key="2">
    <source>
        <dbReference type="EMBL" id="KAJ8438538.1"/>
    </source>
</evidence>
<evidence type="ECO:0000256" key="1">
    <source>
        <dbReference type="SAM" id="MobiDB-lite"/>
    </source>
</evidence>
<sequence length="944" mass="103822">MESYQPPPPRYMRPPPAPLSMAADPHLLPPPPPPSGSWFSSQFQFHPPHSPSPPPPNQHNQWGPPPPPPPPYHAPPYAAPQPYPPPPPPHYSQLNQDWGHSNWTHHSGWEHPVHSNEDDWAARARAWASARSTMENPPQSQFAPMVRQEEPSQYSSQYSQHFENHYHDIQQTTISTPGFQNYQAPVPPRAPLVHQQDPTTISSYAPDGRFSFGANDELPGRDIGAAFSHHQGSTSSSVNQQEVPSSYSSVPGKEGLEGQQHGYSLLAADSRSVPLEQAQFTHGNHSFDPMDQPLEFTPRFGHENNLKVKSSYPDSLGPTTGTDSVAPVSSLHAWTASVAPNVSYPPITPAFPSASQHESSMGVPPLGGQSAPMFGRGSGFQPAVSSIGSPIGLGAGSALHPSAAFPVDAYGASLGTERPKKAAVPNWLREEIIKNKAAITNSTPEQFKEGIQSTKDDSIDNPIGKGDQADSKSMDSSRSMEEDDDEDYEDAQRTAAINQEVKRIVTEVLLKVTDELFDEIATRVLSEDDLTTDVVPSSDNLTSNHQVSPPPPVPAPNSSAKVLVPVKAKESETENASGESSSGSPGNVLGLVNYASDDEYDNQNQIPSVPKSDSSGGKNVHPRFEAEEHRKSPVNAEGDCFNGKSTGAQGDHVALDLRSNDHRMNGKDLDNGAGHQPYSRIAVAKKGDSVADDGKSLVKSDAKSRDNRGKAASGRADLPAEKHSLRKTSEDSQERDTRGHDRHDIKRISSGRHVMEKAEGSMEREGEEEEIHGRRDGRHRKKDNIEDHNISKDRLRDETGKHREKTRESDSRKRSPLCDVKDDKKERERDKKRSGRDEDKKRERAKDEKGDKSRHKSSDESRHKRRHSSPIGNRAKPNKESPLLSDDSSDEAAEDSRSKVRSKRRDLSPSPSRARRRQVSRSPSKHTQRRHSPYCSLDGSRKNL</sequence>
<proteinExistence type="predicted"/>
<reference evidence="2" key="1">
    <citation type="submission" date="2022-04" db="EMBL/GenBank/DDBJ databases">
        <title>Carnegiea gigantea Genome sequencing and assembly v2.</title>
        <authorList>
            <person name="Copetti D."/>
            <person name="Sanderson M.J."/>
            <person name="Burquez A."/>
            <person name="Wojciechowski M.F."/>
        </authorList>
    </citation>
    <scope>NUCLEOTIDE SEQUENCE</scope>
    <source>
        <strain evidence="2">SGP5-SGP5p</strain>
        <tissue evidence="2">Aerial part</tissue>
    </source>
</reference>
<feature type="region of interest" description="Disordered" evidence="1">
    <location>
        <begin position="522"/>
        <end position="944"/>
    </location>
</feature>
<feature type="region of interest" description="Disordered" evidence="1">
    <location>
        <begin position="221"/>
        <end position="257"/>
    </location>
</feature>
<dbReference type="AlphaFoldDB" id="A0A9Q1QDR3"/>
<feature type="compositionally biased region" description="Polar residues" evidence="1">
    <location>
        <begin position="230"/>
        <end position="249"/>
    </location>
</feature>